<dbReference type="EMBL" id="LACI01000591">
    <property type="protein sequence ID" value="KJU86436.1"/>
    <property type="molecule type" value="Genomic_DNA"/>
</dbReference>
<gene>
    <name evidence="1" type="ORF">MBAV_001370</name>
</gene>
<evidence type="ECO:0000313" key="1">
    <source>
        <dbReference type="EMBL" id="KJU86436.1"/>
    </source>
</evidence>
<accession>A0A0F3GX06</accession>
<keyword evidence="2" id="KW-1185">Reference proteome</keyword>
<feature type="non-terminal residue" evidence="1">
    <location>
        <position position="105"/>
    </location>
</feature>
<sequence length="105" mass="11823">MADKNIDSKTFQPVLLKAFAYGDSVEFNNKIQYASLLFYDKDKDISYIAYVRGANKAEISILAFNNKDQQTTLVKTAPLSYPFPASIEKLPTLSPSNRNLLVTHM</sequence>
<comment type="caution">
    <text evidence="1">The sequence shown here is derived from an EMBL/GenBank/DDBJ whole genome shotgun (WGS) entry which is preliminary data.</text>
</comment>
<organism evidence="1 2">
    <name type="scientific">Candidatus Magnetobacterium bavaricum</name>
    <dbReference type="NCBI Taxonomy" id="29290"/>
    <lineage>
        <taxon>Bacteria</taxon>
        <taxon>Pseudomonadati</taxon>
        <taxon>Nitrospirota</taxon>
        <taxon>Thermodesulfovibrionia</taxon>
        <taxon>Thermodesulfovibrionales</taxon>
        <taxon>Candidatus Magnetobacteriaceae</taxon>
        <taxon>Candidatus Magnetobacterium</taxon>
    </lineage>
</organism>
<name>A0A0F3GX06_9BACT</name>
<proteinExistence type="predicted"/>
<dbReference type="Proteomes" id="UP000033423">
    <property type="component" value="Unassembled WGS sequence"/>
</dbReference>
<dbReference type="AlphaFoldDB" id="A0A0F3GX06"/>
<reference evidence="1 2" key="1">
    <citation type="submission" date="2015-02" db="EMBL/GenBank/DDBJ databases">
        <title>Single-cell genomics of uncultivated deep-branching MTB reveals a conserved set of magnetosome genes.</title>
        <authorList>
            <person name="Kolinko S."/>
            <person name="Richter M."/>
            <person name="Glockner F.O."/>
            <person name="Brachmann A."/>
            <person name="Schuler D."/>
        </authorList>
    </citation>
    <scope>NUCLEOTIDE SEQUENCE [LARGE SCALE GENOMIC DNA]</scope>
    <source>
        <strain evidence="1">TM-1</strain>
    </source>
</reference>
<evidence type="ECO:0000313" key="2">
    <source>
        <dbReference type="Proteomes" id="UP000033423"/>
    </source>
</evidence>
<protein>
    <submittedName>
        <fullName evidence="1">Uncharacterized protein</fullName>
    </submittedName>
</protein>